<feature type="compositionally biased region" description="Gly residues" evidence="1">
    <location>
        <begin position="756"/>
        <end position="769"/>
    </location>
</feature>
<dbReference type="Proteomes" id="UP000292702">
    <property type="component" value="Unassembled WGS sequence"/>
</dbReference>
<dbReference type="InterPro" id="IPR052577">
    <property type="entry name" value="VWA7"/>
</dbReference>
<dbReference type="Pfam" id="PF07217">
    <property type="entry name" value="Het-C"/>
    <property type="match status" value="1"/>
</dbReference>
<feature type="compositionally biased region" description="Basic residues" evidence="1">
    <location>
        <begin position="790"/>
        <end position="799"/>
    </location>
</feature>
<dbReference type="AlphaFoldDB" id="A0A4V2MXY2"/>
<feature type="signal peptide" evidence="2">
    <location>
        <begin position="1"/>
        <end position="25"/>
    </location>
</feature>
<evidence type="ECO:0008006" key="5">
    <source>
        <dbReference type="Google" id="ProtNLM"/>
    </source>
</evidence>
<feature type="compositionally biased region" description="Basic and acidic residues" evidence="1">
    <location>
        <begin position="344"/>
        <end position="360"/>
    </location>
</feature>
<dbReference type="EMBL" id="RWJN01000001">
    <property type="protein sequence ID" value="TCD71957.1"/>
    <property type="molecule type" value="Genomic_DNA"/>
</dbReference>
<dbReference type="OrthoDB" id="2506204at2759"/>
<feature type="compositionally biased region" description="Low complexity" evidence="1">
    <location>
        <begin position="746"/>
        <end position="755"/>
    </location>
</feature>
<evidence type="ECO:0000313" key="3">
    <source>
        <dbReference type="EMBL" id="TCD71957.1"/>
    </source>
</evidence>
<gene>
    <name evidence="3" type="ORF">EIP91_000089</name>
</gene>
<evidence type="ECO:0000313" key="4">
    <source>
        <dbReference type="Proteomes" id="UP000292702"/>
    </source>
</evidence>
<keyword evidence="4" id="KW-1185">Reference proteome</keyword>
<feature type="region of interest" description="Disordered" evidence="1">
    <location>
        <begin position="606"/>
        <end position="839"/>
    </location>
</feature>
<evidence type="ECO:0000256" key="2">
    <source>
        <dbReference type="SAM" id="SignalP"/>
    </source>
</evidence>
<organism evidence="3 4">
    <name type="scientific">Steccherinum ochraceum</name>
    <dbReference type="NCBI Taxonomy" id="92696"/>
    <lineage>
        <taxon>Eukaryota</taxon>
        <taxon>Fungi</taxon>
        <taxon>Dikarya</taxon>
        <taxon>Basidiomycota</taxon>
        <taxon>Agaricomycotina</taxon>
        <taxon>Agaricomycetes</taxon>
        <taxon>Polyporales</taxon>
        <taxon>Steccherinaceae</taxon>
        <taxon>Steccherinum</taxon>
    </lineage>
</organism>
<feature type="compositionally biased region" description="Low complexity" evidence="1">
    <location>
        <begin position="725"/>
        <end position="738"/>
    </location>
</feature>
<accession>A0A4V2MXY2</accession>
<feature type="compositionally biased region" description="Gly residues" evidence="1">
    <location>
        <begin position="653"/>
        <end position="663"/>
    </location>
</feature>
<feature type="chain" id="PRO_5020811238" description="Heterokaryon incompatibility protein HET-C" evidence="2">
    <location>
        <begin position="26"/>
        <end position="839"/>
    </location>
</feature>
<dbReference type="PANTHER" id="PTHR14905">
    <property type="entry name" value="NG37"/>
    <property type="match status" value="1"/>
</dbReference>
<feature type="region of interest" description="Disordered" evidence="1">
    <location>
        <begin position="342"/>
        <end position="374"/>
    </location>
</feature>
<protein>
    <recommendedName>
        <fullName evidence="5">Heterokaryon incompatibility protein HET-C</fullName>
    </recommendedName>
</protein>
<feature type="compositionally biased region" description="Low complexity" evidence="1">
    <location>
        <begin position="626"/>
        <end position="652"/>
    </location>
</feature>
<feature type="compositionally biased region" description="Polar residues" evidence="1">
    <location>
        <begin position="701"/>
        <end position="712"/>
    </location>
</feature>
<dbReference type="InterPro" id="IPR010816">
    <property type="entry name" value="Het-C"/>
</dbReference>
<comment type="caution">
    <text evidence="3">The sequence shown here is derived from an EMBL/GenBank/DDBJ whole genome shotgun (WGS) entry which is preliminary data.</text>
</comment>
<name>A0A4V2MXY2_9APHY</name>
<proteinExistence type="predicted"/>
<evidence type="ECO:0000256" key="1">
    <source>
        <dbReference type="SAM" id="MobiDB-lite"/>
    </source>
</evidence>
<reference evidence="3 4" key="1">
    <citation type="submission" date="2018-11" db="EMBL/GenBank/DDBJ databases">
        <title>Genome assembly of Steccherinum ochraceum LE-BIN_3174, the white-rot fungus of the Steccherinaceae family (The Residual Polyporoid clade, Polyporales, Basidiomycota).</title>
        <authorList>
            <person name="Fedorova T.V."/>
            <person name="Glazunova O.A."/>
            <person name="Landesman E.O."/>
            <person name="Moiseenko K.V."/>
            <person name="Psurtseva N.V."/>
            <person name="Savinova O.S."/>
            <person name="Shakhova N.V."/>
            <person name="Tyazhelova T.V."/>
            <person name="Vasina D.V."/>
        </authorList>
    </citation>
    <scope>NUCLEOTIDE SEQUENCE [LARGE SCALE GENOMIC DNA]</scope>
    <source>
        <strain evidence="3 4">LE-BIN_3174</strain>
    </source>
</reference>
<sequence length="839" mass="90746">MALRFDTRILLILLCVLLFCVPGNGVYAFGAGNIPSFAFLEGRAFRHGDIEDTLEELAKRAAAGLSIGALVGKGGSKFGNLDIKRVYFGNWLRDYSQAVDVAGLQKLQIQSILNLVMILGFMAHGYATKEFEVTPERLGVYLPTEHIDNPKGYPDDAQKFHPKLRGPVDPRELEIDPRTGMKNYIANENGNWATSRALVRQTLERCIAMGRKQRAQGMKEDEYEAYRLLGQALHTLEDFPAHSNFCELALVSMGYKNVFVHVGDGVRVKALNGQQVAPIVTGTFGSSDFIHSLLGEASDHISQASVVDLNDQLNKANQKSRSEGGNNGASNALRTILTKLPSGDSKELGQEMDNVERIRDSANQPGGKRPEDMSPQELHSVLWQVLSFRDRVVKKISKIIDRIPGLRSALDKFSDSISVFVFTTLEPFLRPIMNQATSALALASGEVINSHDQYEVFNDPRASDPTHSFLSKDHFNLILNEPAGELGKIILMHTVKLVVKAWDDTSVNVHQVTEEVLESLFHPDFFDKRSKVQLAMLQYMHSWVKGLGSQQQEVLRRLTKEVVRVHGNVRVAGQGGPATNDYNAAENYGHQVQQGVLGAVGLDGKVGHAQAGQQPSSNHPHKPHTNYAPPSGAPPGASSYQPSYAPSYNQPSTGGGASSGGGYHMPEPTYQAPLDPFGLQGLMSEQHYQPPAGAPPGHHSFFSSAPNPYSNNPQPPDPFNLSNMLGQLPGQSQPQGGQHAHGGHHASGFHMPSPDLGGGGGSSVPGGYGAPPPQSHGHSSNHAHGSHEHGHGHHEHGHGHGQSSSTGGKIQQALMDGLEGKGPVGNFLGQLTGDKKHKK</sequence>
<keyword evidence="2" id="KW-0732">Signal</keyword>
<dbReference type="STRING" id="92696.A0A4V2MXY2"/>
<dbReference type="PANTHER" id="PTHR14905:SF7">
    <property type="entry name" value="VON WILLEBRAND FACTOR A DOMAIN-CONTAINING PROTEIN 7"/>
    <property type="match status" value="1"/>
</dbReference>